<sequence length="543" mass="61144">MVREHRRESAAPKVLRREKSHIVSTEYASSKAGRWYRLPNSVAVCCSFIFTFFAIILTISYFFEPSVLTGEGTGSNRVFLAPPSQGSKSGFVSEGNRDASLPTGASANEIEIQPDSEIERSRALKNERAFSRNQSSSVSNLIALAGKPQNRALENRFTPNASVHRVNLTGLGPLSSGNPLGLTRDIKIYVYELPPKFNSDWLADPRCSSHLFAAEVVLHRVLLESPIRTMHADEADYFFVPVYVSCNFSPKNGFPSLTHAPAMIKDAVELISREAEYWNRSGGRDHIFVAAHDYGACFHAVEKIAVAAGIPEVLRNSILLQTFESVDGHPCQEVEHIQIPPYVSPGVVRKFTTSPVQRRKRDILAYFRGKLELHPKNVSGQLYSRGIRTRLWKKYKRDKLFVMRRKRADGYQSEMLRSVFCLAPLGWAPWSPRIVEAVMYGCVPVIIADKISLPYSHVIDWPSISLTVRERDVDNLRKILLRVAGTNLTSIQENLWQEKNRRSLMFSQPLVYGDASWQIFDLLSQKKHERYSEQSDGGGIASS</sequence>
<comment type="subcellular location">
    <subcellularLocation>
        <location evidence="1">Golgi apparatus membrane</location>
        <topology evidence="1">Single-pass type II membrane protein</topology>
    </subcellularLocation>
</comment>
<protein>
    <recommendedName>
        <fullName evidence="6">Exostosin GT47 domain-containing protein</fullName>
    </recommendedName>
</protein>
<dbReference type="GO" id="GO:0000139">
    <property type="term" value="C:Golgi membrane"/>
    <property type="evidence" value="ECO:0007669"/>
    <property type="project" value="UniProtKB-SubCell"/>
</dbReference>
<evidence type="ECO:0000259" key="6">
    <source>
        <dbReference type="Pfam" id="PF03016"/>
    </source>
</evidence>
<evidence type="ECO:0000313" key="7">
    <source>
        <dbReference type="EMBL" id="KAL3683701.1"/>
    </source>
</evidence>
<comment type="caution">
    <text evidence="7">The sequence shown here is derived from an EMBL/GenBank/DDBJ whole genome shotgun (WGS) entry which is preliminary data.</text>
</comment>
<dbReference type="PANTHER" id="PTHR11062:SF229">
    <property type="entry name" value="GLUCURONOXYLAN GLUCURONOSYLTRANSFERASE IRX7-RELATED"/>
    <property type="match status" value="1"/>
</dbReference>
<evidence type="ECO:0000256" key="3">
    <source>
        <dbReference type="ARBA" id="ARBA00022968"/>
    </source>
</evidence>
<evidence type="ECO:0000256" key="2">
    <source>
        <dbReference type="ARBA" id="ARBA00010271"/>
    </source>
</evidence>
<keyword evidence="3" id="KW-0735">Signal-anchor</keyword>
<gene>
    <name evidence="7" type="ORF">R1sor_001723</name>
</gene>
<dbReference type="Pfam" id="PF03016">
    <property type="entry name" value="Exostosin_GT47"/>
    <property type="match status" value="1"/>
</dbReference>
<evidence type="ECO:0000256" key="4">
    <source>
        <dbReference type="ARBA" id="ARBA00023034"/>
    </source>
</evidence>
<dbReference type="PANTHER" id="PTHR11062">
    <property type="entry name" value="EXOSTOSIN HEPARAN SULFATE GLYCOSYLTRANSFERASE -RELATED"/>
    <property type="match status" value="1"/>
</dbReference>
<dbReference type="InterPro" id="IPR004263">
    <property type="entry name" value="Exostosin"/>
</dbReference>
<dbReference type="InterPro" id="IPR040911">
    <property type="entry name" value="Exostosin_GT47"/>
</dbReference>
<keyword evidence="8" id="KW-1185">Reference proteome</keyword>
<evidence type="ECO:0000313" key="8">
    <source>
        <dbReference type="Proteomes" id="UP001633002"/>
    </source>
</evidence>
<evidence type="ECO:0000256" key="5">
    <source>
        <dbReference type="SAM" id="Phobius"/>
    </source>
</evidence>
<keyword evidence="4" id="KW-0333">Golgi apparatus</keyword>
<comment type="similarity">
    <text evidence="2">Belongs to the glycosyltransferase 47 family.</text>
</comment>
<reference evidence="7 8" key="1">
    <citation type="submission" date="2024-09" db="EMBL/GenBank/DDBJ databases">
        <title>Chromosome-scale assembly of Riccia sorocarpa.</title>
        <authorList>
            <person name="Paukszto L."/>
        </authorList>
    </citation>
    <scope>NUCLEOTIDE SEQUENCE [LARGE SCALE GENOMIC DNA]</scope>
    <source>
        <strain evidence="7">LP-2024</strain>
        <tissue evidence="7">Aerial parts of the thallus</tissue>
    </source>
</reference>
<keyword evidence="5" id="KW-1133">Transmembrane helix</keyword>
<name>A0ABD3GYQ4_9MARC</name>
<keyword evidence="5" id="KW-0812">Transmembrane</keyword>
<proteinExistence type="inferred from homology"/>
<feature type="domain" description="Exostosin GT47" evidence="6">
    <location>
        <begin position="184"/>
        <end position="480"/>
    </location>
</feature>
<accession>A0ABD3GYQ4</accession>
<evidence type="ECO:0000256" key="1">
    <source>
        <dbReference type="ARBA" id="ARBA00004323"/>
    </source>
</evidence>
<dbReference type="EMBL" id="JBJQOH010000006">
    <property type="protein sequence ID" value="KAL3683701.1"/>
    <property type="molecule type" value="Genomic_DNA"/>
</dbReference>
<dbReference type="AlphaFoldDB" id="A0ABD3GYQ4"/>
<dbReference type="Proteomes" id="UP001633002">
    <property type="component" value="Unassembled WGS sequence"/>
</dbReference>
<organism evidence="7 8">
    <name type="scientific">Riccia sorocarpa</name>
    <dbReference type="NCBI Taxonomy" id="122646"/>
    <lineage>
        <taxon>Eukaryota</taxon>
        <taxon>Viridiplantae</taxon>
        <taxon>Streptophyta</taxon>
        <taxon>Embryophyta</taxon>
        <taxon>Marchantiophyta</taxon>
        <taxon>Marchantiopsida</taxon>
        <taxon>Marchantiidae</taxon>
        <taxon>Marchantiales</taxon>
        <taxon>Ricciaceae</taxon>
        <taxon>Riccia</taxon>
    </lineage>
</organism>
<keyword evidence="5" id="KW-0472">Membrane</keyword>
<feature type="transmembrane region" description="Helical" evidence="5">
    <location>
        <begin position="41"/>
        <end position="63"/>
    </location>
</feature>